<accession>A0A7S4BKN0</accession>
<proteinExistence type="predicted"/>
<evidence type="ECO:0000313" key="3">
    <source>
        <dbReference type="EMBL" id="CAE0768734.1"/>
    </source>
</evidence>
<feature type="transmembrane region" description="Helical" evidence="1">
    <location>
        <begin position="443"/>
        <end position="463"/>
    </location>
</feature>
<evidence type="ECO:0000256" key="2">
    <source>
        <dbReference type="SAM" id="SignalP"/>
    </source>
</evidence>
<feature type="signal peptide" evidence="2">
    <location>
        <begin position="1"/>
        <end position="23"/>
    </location>
</feature>
<organism evidence="3">
    <name type="scientific">Chrysotila carterae</name>
    <name type="common">Marine alga</name>
    <name type="synonym">Syracosphaera carterae</name>
    <dbReference type="NCBI Taxonomy" id="13221"/>
    <lineage>
        <taxon>Eukaryota</taxon>
        <taxon>Haptista</taxon>
        <taxon>Haptophyta</taxon>
        <taxon>Prymnesiophyceae</taxon>
        <taxon>Isochrysidales</taxon>
        <taxon>Isochrysidaceae</taxon>
        <taxon>Chrysotila</taxon>
    </lineage>
</organism>
<protein>
    <recommendedName>
        <fullName evidence="4">Altered inheritance of mitochondria protein 24, mitochondrial</fullName>
    </recommendedName>
</protein>
<gene>
    <name evidence="3" type="ORF">PCAR00345_LOCUS21346</name>
</gene>
<dbReference type="EMBL" id="HBIZ01033500">
    <property type="protein sequence ID" value="CAE0768734.1"/>
    <property type="molecule type" value="Transcribed_RNA"/>
</dbReference>
<keyword evidence="1" id="KW-0812">Transmembrane</keyword>
<keyword evidence="1" id="KW-0472">Membrane</keyword>
<feature type="chain" id="PRO_5031242651" description="Altered inheritance of mitochondria protein 24, mitochondrial" evidence="2">
    <location>
        <begin position="24"/>
        <end position="502"/>
    </location>
</feature>
<dbReference type="AlphaFoldDB" id="A0A7S4BKN0"/>
<evidence type="ECO:0000256" key="1">
    <source>
        <dbReference type="SAM" id="Phobius"/>
    </source>
</evidence>
<evidence type="ECO:0008006" key="4">
    <source>
        <dbReference type="Google" id="ProtNLM"/>
    </source>
</evidence>
<keyword evidence="2" id="KW-0732">Signal</keyword>
<sequence>MQPYVNARLRLTLVLVLQAVVHCLDLAKAVASLCTETTGEPPTISPILKQLKGGSTCIMRIRAAGASAVYLTDEDGEIVGFAQLSQPLTPSTFYDFDIQRSCPAYTTGVVHTRACFTLRSPPLPSWSSRVADYLASDPEIAAGSVPTPQQIAASRPSLSVTDFARRRATLHLDQISSIARATAPPFVFVRSFGTSGQGGDVIFLHEFESWPEADAEFEAEIEITDGAERLVACVPFGGQLLCEEARLAAFYVEEIEAAHPDCVNGTAECFLNWSNVSAAGDADEHEGRSLVITRSSGQTLLLRPPACNLTILYVQQVSTGVDASALLAFSIGPATVTVLLTPSMAAARVSMLCGRRFETGIVHASSVRLQSSAGEVTEADRTGGCIVAESSGNLVTRPDGASWRSASGATRCRCDRASVVCLPFSSVQRQVETDQAGLSPVEISLIVVSLVIVAGVLCAFSIFRIRKRRAEATPIRRVLRLEMAAPGAHASDSRLRPAMDNE</sequence>
<reference evidence="3" key="1">
    <citation type="submission" date="2021-01" db="EMBL/GenBank/DDBJ databases">
        <authorList>
            <person name="Corre E."/>
            <person name="Pelletier E."/>
            <person name="Niang G."/>
            <person name="Scheremetjew M."/>
            <person name="Finn R."/>
            <person name="Kale V."/>
            <person name="Holt S."/>
            <person name="Cochrane G."/>
            <person name="Meng A."/>
            <person name="Brown T."/>
            <person name="Cohen L."/>
        </authorList>
    </citation>
    <scope>NUCLEOTIDE SEQUENCE</scope>
    <source>
        <strain evidence="3">CCMP645</strain>
    </source>
</reference>
<name>A0A7S4BKN0_CHRCT</name>
<keyword evidence="1" id="KW-1133">Transmembrane helix</keyword>